<dbReference type="GO" id="GO:0032456">
    <property type="term" value="P:endocytic recycling"/>
    <property type="evidence" value="ECO:0007669"/>
    <property type="project" value="InterPro"/>
</dbReference>
<dbReference type="PANTHER" id="PTHR13258">
    <property type="entry name" value="SYNDETIN"/>
    <property type="match status" value="1"/>
</dbReference>
<dbReference type="Proteomes" id="UP000654075">
    <property type="component" value="Unassembled WGS sequence"/>
</dbReference>
<dbReference type="GO" id="GO:0000149">
    <property type="term" value="F:SNARE binding"/>
    <property type="evidence" value="ECO:0007669"/>
    <property type="project" value="TreeGrafter"/>
</dbReference>
<dbReference type="OrthoDB" id="434092at2759"/>
<evidence type="ECO:0000259" key="1">
    <source>
        <dbReference type="Pfam" id="PF10474"/>
    </source>
</evidence>
<gene>
    <name evidence="2" type="ORF">PGLA1383_LOCUS18694</name>
</gene>
<feature type="non-terminal residue" evidence="2">
    <location>
        <position position="1"/>
    </location>
</feature>
<feature type="non-terminal residue" evidence="2">
    <location>
        <position position="209"/>
    </location>
</feature>
<reference evidence="2" key="1">
    <citation type="submission" date="2021-02" db="EMBL/GenBank/DDBJ databases">
        <authorList>
            <person name="Dougan E. K."/>
            <person name="Rhodes N."/>
            <person name="Thang M."/>
            <person name="Chan C."/>
        </authorList>
    </citation>
    <scope>NUCLEOTIDE SEQUENCE</scope>
</reference>
<evidence type="ECO:0000313" key="3">
    <source>
        <dbReference type="Proteomes" id="UP000654075"/>
    </source>
</evidence>
<protein>
    <recommendedName>
        <fullName evidence="1">Syndetin C-terminal domain-containing protein</fullName>
    </recommendedName>
</protein>
<dbReference type="GO" id="GO:1990745">
    <property type="term" value="C:EARP complex"/>
    <property type="evidence" value="ECO:0007669"/>
    <property type="project" value="InterPro"/>
</dbReference>
<proteinExistence type="predicted"/>
<dbReference type="AlphaFoldDB" id="A0A813ERI4"/>
<dbReference type="EMBL" id="CAJNNV010012071">
    <property type="protein sequence ID" value="CAE8600364.1"/>
    <property type="molecule type" value="Genomic_DNA"/>
</dbReference>
<organism evidence="2 3">
    <name type="scientific">Polarella glacialis</name>
    <name type="common">Dinoflagellate</name>
    <dbReference type="NCBI Taxonomy" id="89957"/>
    <lineage>
        <taxon>Eukaryota</taxon>
        <taxon>Sar</taxon>
        <taxon>Alveolata</taxon>
        <taxon>Dinophyceae</taxon>
        <taxon>Suessiales</taxon>
        <taxon>Suessiaceae</taxon>
        <taxon>Polarella</taxon>
    </lineage>
</organism>
<dbReference type="GO" id="GO:0042147">
    <property type="term" value="P:retrograde transport, endosome to Golgi"/>
    <property type="evidence" value="ECO:0007669"/>
    <property type="project" value="InterPro"/>
</dbReference>
<name>A0A813ERI4_POLGL</name>
<dbReference type="InterPro" id="IPR040047">
    <property type="entry name" value="VPS50"/>
</dbReference>
<dbReference type="GO" id="GO:0005829">
    <property type="term" value="C:cytosol"/>
    <property type="evidence" value="ECO:0007669"/>
    <property type="project" value="GOC"/>
</dbReference>
<comment type="caution">
    <text evidence="2">The sequence shown here is derived from an EMBL/GenBank/DDBJ whole genome shotgun (WGS) entry which is preliminary data.</text>
</comment>
<sequence>EAFLLQRLCPDLRRAAARTRDLVSSLELPESCAANMGLQGPVSASVLLQVTPFSKLTSPSALCGLSERCVGVESVGALLRGLKELREPISALLPRSSSEAVERFFEAEEAVAAQLRTFVLMHAARDMLEVPDVGRISLDHFSSTVQALRWESRDFSGGSPAAPYLANLRGQVDELARRIPCAGGGSVPHDTQRTVWGWLEVRIMQECLE</sequence>
<dbReference type="PANTHER" id="PTHR13258:SF0">
    <property type="entry name" value="SYNDETIN"/>
    <property type="match status" value="1"/>
</dbReference>
<evidence type="ECO:0000313" key="2">
    <source>
        <dbReference type="EMBL" id="CAE8600364.1"/>
    </source>
</evidence>
<feature type="domain" description="Syndetin C-terminal" evidence="1">
    <location>
        <begin position="62"/>
        <end position="199"/>
    </location>
</feature>
<dbReference type="InterPro" id="IPR019514">
    <property type="entry name" value="Syndetin_C"/>
</dbReference>
<accession>A0A813ERI4</accession>
<keyword evidence="3" id="KW-1185">Reference proteome</keyword>
<dbReference type="Pfam" id="PF10474">
    <property type="entry name" value="Syndetin_C"/>
    <property type="match status" value="1"/>
</dbReference>